<sequence>MFSHSRNCLSCKQSISVLKYMVRFSTRGMLAMRLRPCAMYMRRISSLKRQFRFSFLALDRCSNFSDQALRSVSKQFIS</sequence>
<dbReference type="InParanoid" id="A0A3N7ENZ5"/>
<dbReference type="EMBL" id="CM009292">
    <property type="protein sequence ID" value="RQO88287.1"/>
    <property type="molecule type" value="Genomic_DNA"/>
</dbReference>
<protein>
    <submittedName>
        <fullName evidence="1">Uncharacterized protein</fullName>
    </submittedName>
</protein>
<dbReference type="AlphaFoldDB" id="A0A3N7ENZ5"/>
<name>A0A3N7ENZ5_POPTR</name>
<evidence type="ECO:0000313" key="1">
    <source>
        <dbReference type="EMBL" id="RQO88287.1"/>
    </source>
</evidence>
<keyword evidence="2" id="KW-1185">Reference proteome</keyword>
<reference evidence="1 2" key="1">
    <citation type="journal article" date="2006" name="Science">
        <title>The genome of black cottonwood, Populus trichocarpa (Torr. &amp; Gray).</title>
        <authorList>
            <person name="Tuskan G.A."/>
            <person name="Difazio S."/>
            <person name="Jansson S."/>
            <person name="Bohlmann J."/>
            <person name="Grigoriev I."/>
            <person name="Hellsten U."/>
            <person name="Putnam N."/>
            <person name="Ralph S."/>
            <person name="Rombauts S."/>
            <person name="Salamov A."/>
            <person name="Schein J."/>
            <person name="Sterck L."/>
            <person name="Aerts A."/>
            <person name="Bhalerao R.R."/>
            <person name="Bhalerao R.P."/>
            <person name="Blaudez D."/>
            <person name="Boerjan W."/>
            <person name="Brun A."/>
            <person name="Brunner A."/>
            <person name="Busov V."/>
            <person name="Campbell M."/>
            <person name="Carlson J."/>
            <person name="Chalot M."/>
            <person name="Chapman J."/>
            <person name="Chen G.L."/>
            <person name="Cooper D."/>
            <person name="Coutinho P.M."/>
            <person name="Couturier J."/>
            <person name="Covert S."/>
            <person name="Cronk Q."/>
            <person name="Cunningham R."/>
            <person name="Davis J."/>
            <person name="Degroeve S."/>
            <person name="Dejardin A."/>
            <person name="Depamphilis C."/>
            <person name="Detter J."/>
            <person name="Dirks B."/>
            <person name="Dubchak I."/>
            <person name="Duplessis S."/>
            <person name="Ehlting J."/>
            <person name="Ellis B."/>
            <person name="Gendler K."/>
            <person name="Goodstein D."/>
            <person name="Gribskov M."/>
            <person name="Grimwood J."/>
            <person name="Groover A."/>
            <person name="Gunter L."/>
            <person name="Hamberger B."/>
            <person name="Heinze B."/>
            <person name="Helariutta Y."/>
            <person name="Henrissat B."/>
            <person name="Holligan D."/>
            <person name="Holt R."/>
            <person name="Huang W."/>
            <person name="Islam-Faridi N."/>
            <person name="Jones S."/>
            <person name="Jones-Rhoades M."/>
            <person name="Jorgensen R."/>
            <person name="Joshi C."/>
            <person name="Kangasjarvi J."/>
            <person name="Karlsson J."/>
            <person name="Kelleher C."/>
            <person name="Kirkpatrick R."/>
            <person name="Kirst M."/>
            <person name="Kohler A."/>
            <person name="Kalluri U."/>
            <person name="Larimer F."/>
            <person name="Leebens-Mack J."/>
            <person name="Leple J.C."/>
            <person name="Locascio P."/>
            <person name="Lou Y."/>
            <person name="Lucas S."/>
            <person name="Martin F."/>
            <person name="Montanini B."/>
            <person name="Napoli C."/>
            <person name="Nelson D.R."/>
            <person name="Nelson C."/>
            <person name="Nieminen K."/>
            <person name="Nilsson O."/>
            <person name="Pereda V."/>
            <person name="Peter G."/>
            <person name="Philippe R."/>
            <person name="Pilate G."/>
            <person name="Poliakov A."/>
            <person name="Razumovskaya J."/>
            <person name="Richardson P."/>
            <person name="Rinaldi C."/>
            <person name="Ritland K."/>
            <person name="Rouze P."/>
            <person name="Ryaboy D."/>
            <person name="Schmutz J."/>
            <person name="Schrader J."/>
            <person name="Segerman B."/>
            <person name="Shin H."/>
            <person name="Siddiqui A."/>
            <person name="Sterky F."/>
            <person name="Terry A."/>
            <person name="Tsai C.J."/>
            <person name="Uberbacher E."/>
            <person name="Unneberg P."/>
            <person name="Vahala J."/>
            <person name="Wall K."/>
            <person name="Wessler S."/>
            <person name="Yang G."/>
            <person name="Yin T."/>
            <person name="Douglas C."/>
            <person name="Marra M."/>
            <person name="Sandberg G."/>
            <person name="Van de Peer Y."/>
            <person name="Rokhsar D."/>
        </authorList>
    </citation>
    <scope>NUCLEOTIDE SEQUENCE [LARGE SCALE GENOMIC DNA]</scope>
    <source>
        <strain evidence="2">cv. Nisqually</strain>
    </source>
</reference>
<organism evidence="1 2">
    <name type="scientific">Populus trichocarpa</name>
    <name type="common">Western balsam poplar</name>
    <name type="synonym">Populus balsamifera subsp. trichocarpa</name>
    <dbReference type="NCBI Taxonomy" id="3694"/>
    <lineage>
        <taxon>Eukaryota</taxon>
        <taxon>Viridiplantae</taxon>
        <taxon>Streptophyta</taxon>
        <taxon>Embryophyta</taxon>
        <taxon>Tracheophyta</taxon>
        <taxon>Spermatophyta</taxon>
        <taxon>Magnoliopsida</taxon>
        <taxon>eudicotyledons</taxon>
        <taxon>Gunneridae</taxon>
        <taxon>Pentapetalae</taxon>
        <taxon>rosids</taxon>
        <taxon>fabids</taxon>
        <taxon>Malpighiales</taxon>
        <taxon>Salicaceae</taxon>
        <taxon>Saliceae</taxon>
        <taxon>Populus</taxon>
    </lineage>
</organism>
<accession>A0A3N7ENZ5</accession>
<proteinExistence type="predicted"/>
<dbReference type="Proteomes" id="UP000006729">
    <property type="component" value="Chromosome 3"/>
</dbReference>
<evidence type="ECO:0000313" key="2">
    <source>
        <dbReference type="Proteomes" id="UP000006729"/>
    </source>
</evidence>
<gene>
    <name evidence="1" type="ORF">POPTR_003G129050</name>
</gene>